<evidence type="ECO:0000259" key="2">
    <source>
        <dbReference type="Pfam" id="PF22599"/>
    </source>
</evidence>
<gene>
    <name evidence="3" type="ORF">IAC51_03280</name>
</gene>
<dbReference type="InterPro" id="IPR054384">
    <property type="entry name" value="SecDF_P1_head"/>
</dbReference>
<dbReference type="AlphaFoldDB" id="A0A940DIQ1"/>
<proteinExistence type="predicted"/>
<reference evidence="3" key="2">
    <citation type="journal article" date="2021" name="PeerJ">
        <title>Extensive microbial diversity within the chicken gut microbiome revealed by metagenomics and culture.</title>
        <authorList>
            <person name="Gilroy R."/>
            <person name="Ravi A."/>
            <person name="Getino M."/>
            <person name="Pursley I."/>
            <person name="Horton D.L."/>
            <person name="Alikhan N.F."/>
            <person name="Baker D."/>
            <person name="Gharbi K."/>
            <person name="Hall N."/>
            <person name="Watson M."/>
            <person name="Adriaenssens E.M."/>
            <person name="Foster-Nyarko E."/>
            <person name="Jarju S."/>
            <person name="Secka A."/>
            <person name="Antonio M."/>
            <person name="Oren A."/>
            <person name="Chaudhuri R.R."/>
            <person name="La Ragione R."/>
            <person name="Hildebrand F."/>
            <person name="Pallen M.J."/>
        </authorList>
    </citation>
    <scope>NUCLEOTIDE SEQUENCE</scope>
    <source>
        <strain evidence="3">3924</strain>
    </source>
</reference>
<name>A0A940DIQ1_9BACT</name>
<dbReference type="EMBL" id="JADIMV010000054">
    <property type="protein sequence ID" value="MBO8439654.1"/>
    <property type="molecule type" value="Genomic_DNA"/>
</dbReference>
<accession>A0A940DIQ1</accession>
<keyword evidence="1" id="KW-0732">Signal</keyword>
<protein>
    <recommendedName>
        <fullName evidence="2">SecDF P1 head subdomain domain-containing protein</fullName>
    </recommendedName>
</protein>
<feature type="signal peptide" evidence="1">
    <location>
        <begin position="1"/>
        <end position="25"/>
    </location>
</feature>
<feature type="domain" description="SecDF P1 head subdomain" evidence="2">
    <location>
        <begin position="38"/>
        <end position="125"/>
    </location>
</feature>
<comment type="caution">
    <text evidence="3">The sequence shown here is derived from an EMBL/GenBank/DDBJ whole genome shotgun (WGS) entry which is preliminary data.</text>
</comment>
<dbReference type="Pfam" id="PF22599">
    <property type="entry name" value="SecDF_P1_head"/>
    <property type="match status" value="1"/>
</dbReference>
<evidence type="ECO:0000313" key="4">
    <source>
        <dbReference type="Proteomes" id="UP000712007"/>
    </source>
</evidence>
<reference evidence="3" key="1">
    <citation type="submission" date="2020-10" db="EMBL/GenBank/DDBJ databases">
        <authorList>
            <person name="Gilroy R."/>
        </authorList>
    </citation>
    <scope>NUCLEOTIDE SEQUENCE</scope>
    <source>
        <strain evidence="3">3924</strain>
    </source>
</reference>
<organism evidence="3 4">
    <name type="scientific">Candidatus Aphodosoma intestinipullorum</name>
    <dbReference type="NCBI Taxonomy" id="2840674"/>
    <lineage>
        <taxon>Bacteria</taxon>
        <taxon>Pseudomonadati</taxon>
        <taxon>Bacteroidota</taxon>
        <taxon>Bacteroidia</taxon>
        <taxon>Bacteroidales</taxon>
        <taxon>Candidatus Aphodosoma</taxon>
    </lineage>
</organism>
<dbReference type="Proteomes" id="UP000712007">
    <property type="component" value="Unassembled WGS sequence"/>
</dbReference>
<feature type="chain" id="PRO_5037855125" description="SecDF P1 head subdomain domain-containing protein" evidence="1">
    <location>
        <begin position="26"/>
        <end position="143"/>
    </location>
</feature>
<sequence length="143" mass="15583">MGKVVSVLRIALLTLTLVISAGVSAEREDGWYLVDDSGKMSLADEPIVTADGFAELRLDSGYNNNGEMVYMIAGRMTDENVTVWADATEKAIGRQIAFVYKGRTVCAPMVNARIESGNFSISGTDALIKEIYRDLVKRKNGDV</sequence>
<evidence type="ECO:0000256" key="1">
    <source>
        <dbReference type="SAM" id="SignalP"/>
    </source>
</evidence>
<evidence type="ECO:0000313" key="3">
    <source>
        <dbReference type="EMBL" id="MBO8439654.1"/>
    </source>
</evidence>
<dbReference type="Gene3D" id="3.30.1360.200">
    <property type="match status" value="1"/>
</dbReference>